<reference evidence="8 9" key="1">
    <citation type="journal article" date="2024" name="Nat. Commun.">
        <title>Phylogenomics reveals the evolutionary origins of lichenization in chlorophyte algae.</title>
        <authorList>
            <person name="Puginier C."/>
            <person name="Libourel C."/>
            <person name="Otte J."/>
            <person name="Skaloud P."/>
            <person name="Haon M."/>
            <person name="Grisel S."/>
            <person name="Petersen M."/>
            <person name="Berrin J.G."/>
            <person name="Delaux P.M."/>
            <person name="Dal Grande F."/>
            <person name="Keller J."/>
        </authorList>
    </citation>
    <scope>NUCLEOTIDE SEQUENCE [LARGE SCALE GENOMIC DNA]</scope>
    <source>
        <strain evidence="8 9">SAG 2145</strain>
    </source>
</reference>
<dbReference type="AlphaFoldDB" id="A0AAW1RFE1"/>
<dbReference type="GO" id="GO:0000213">
    <property type="term" value="F:tRNA-intron lyase activity"/>
    <property type="evidence" value="ECO:0007669"/>
    <property type="project" value="UniProtKB-EC"/>
</dbReference>
<dbReference type="GO" id="GO:0003676">
    <property type="term" value="F:nucleic acid binding"/>
    <property type="evidence" value="ECO:0007669"/>
    <property type="project" value="InterPro"/>
</dbReference>
<dbReference type="EMBL" id="JALJOS010000012">
    <property type="protein sequence ID" value="KAK9832362.1"/>
    <property type="molecule type" value="Genomic_DNA"/>
</dbReference>
<feature type="domain" description="TSEN34 N-terminal" evidence="7">
    <location>
        <begin position="13"/>
        <end position="62"/>
    </location>
</feature>
<comment type="caution">
    <text evidence="8">The sequence shown here is derived from an EMBL/GenBank/DDBJ whole genome shotgun (WGS) entry which is preliminary data.</text>
</comment>
<dbReference type="PANTHER" id="PTHR13070">
    <property type="entry name" value="TRNA-SPLICING ENDONUCLEASE SUBUNIT SEN34-RELATED"/>
    <property type="match status" value="1"/>
</dbReference>
<dbReference type="Gene3D" id="3.40.1350.10">
    <property type="match status" value="1"/>
</dbReference>
<keyword evidence="9" id="KW-1185">Reference proteome</keyword>
<evidence type="ECO:0000256" key="5">
    <source>
        <dbReference type="ARBA" id="ARBA00034031"/>
    </source>
</evidence>
<evidence type="ECO:0000313" key="8">
    <source>
        <dbReference type="EMBL" id="KAK9832362.1"/>
    </source>
</evidence>
<dbReference type="Pfam" id="PF26577">
    <property type="entry name" value="TSEN34_N"/>
    <property type="match status" value="1"/>
</dbReference>
<evidence type="ECO:0000259" key="6">
    <source>
        <dbReference type="Pfam" id="PF01974"/>
    </source>
</evidence>
<evidence type="ECO:0000259" key="7">
    <source>
        <dbReference type="Pfam" id="PF26577"/>
    </source>
</evidence>
<name>A0AAW1RFE1_9CHLO</name>
<gene>
    <name evidence="8" type="ORF">WJX74_007648</name>
</gene>
<protein>
    <recommendedName>
        <fullName evidence="2">tRNA-intron lyase</fullName>
        <ecNumber evidence="2">4.6.1.16</ecNumber>
    </recommendedName>
</protein>
<evidence type="ECO:0000313" key="9">
    <source>
        <dbReference type="Proteomes" id="UP001438707"/>
    </source>
</evidence>
<keyword evidence="3" id="KW-0819">tRNA processing</keyword>
<dbReference type="InterPro" id="IPR006677">
    <property type="entry name" value="tRNA_intron_Endonuc_cat-like"/>
</dbReference>
<dbReference type="InterPro" id="IPR059049">
    <property type="entry name" value="TSEN34_N"/>
</dbReference>
<dbReference type="CDD" id="cd22363">
    <property type="entry name" value="tRNA-intron_lyase_C"/>
    <property type="match status" value="1"/>
</dbReference>
<sequence>MTGAGAVGSSQVDEKDYVWTAEGAKRLRKSHRIMGSMVGGICRYSQQSAVKGLPLQLSEEELFCAQRTDSIQQQDMRRATDRQILEVSESPNAETCSGSDEDDQAAATMVRQDMSWIRGVTPDQSAIKSLPDVMHPLPISTNVQMRAASPSLSSRVYHDLQQRGYCITQGSKFGADFLLYPGDPILYHAQFCTRLLEPCQKLNPGSIVAASRGSHIARKNLLLAFATGSGAASQGDSLHFLSMAPEKLGRIH</sequence>
<keyword evidence="4" id="KW-0456">Lyase</keyword>
<accession>A0AAW1RFE1</accession>
<evidence type="ECO:0000256" key="2">
    <source>
        <dbReference type="ARBA" id="ARBA00012573"/>
    </source>
</evidence>
<dbReference type="PANTHER" id="PTHR13070:SF0">
    <property type="entry name" value="TRNA-SPLICING ENDONUCLEASE SUBUNIT SEN34"/>
    <property type="match status" value="1"/>
</dbReference>
<comment type="similarity">
    <text evidence="1">Belongs to the tRNA-intron endonuclease family.</text>
</comment>
<dbReference type="InterPro" id="IPR036167">
    <property type="entry name" value="tRNA_intron_Endo_cat-like_sf"/>
</dbReference>
<dbReference type="InterPro" id="IPR011856">
    <property type="entry name" value="tRNA_endonuc-like_dom_sf"/>
</dbReference>
<organism evidence="8 9">
    <name type="scientific">Apatococcus lobatus</name>
    <dbReference type="NCBI Taxonomy" id="904363"/>
    <lineage>
        <taxon>Eukaryota</taxon>
        <taxon>Viridiplantae</taxon>
        <taxon>Chlorophyta</taxon>
        <taxon>core chlorophytes</taxon>
        <taxon>Trebouxiophyceae</taxon>
        <taxon>Chlorellales</taxon>
        <taxon>Chlorellaceae</taxon>
        <taxon>Apatococcus</taxon>
    </lineage>
</organism>
<proteinExistence type="inferred from homology"/>
<dbReference type="Pfam" id="PF01974">
    <property type="entry name" value="tRNA_int_endo"/>
    <property type="match status" value="1"/>
</dbReference>
<dbReference type="EC" id="4.6.1.16" evidence="2"/>
<dbReference type="GO" id="GO:0000379">
    <property type="term" value="P:tRNA-type intron splice site recognition and cleavage"/>
    <property type="evidence" value="ECO:0007669"/>
    <property type="project" value="TreeGrafter"/>
</dbReference>
<evidence type="ECO:0000256" key="1">
    <source>
        <dbReference type="ARBA" id="ARBA00008078"/>
    </source>
</evidence>
<dbReference type="Proteomes" id="UP001438707">
    <property type="component" value="Unassembled WGS sequence"/>
</dbReference>
<dbReference type="SUPFAM" id="SSF53032">
    <property type="entry name" value="tRNA-intron endonuclease catalytic domain-like"/>
    <property type="match status" value="1"/>
</dbReference>
<dbReference type="GO" id="GO:0005634">
    <property type="term" value="C:nucleus"/>
    <property type="evidence" value="ECO:0007669"/>
    <property type="project" value="UniProtKB-ARBA"/>
</dbReference>
<evidence type="ECO:0000256" key="4">
    <source>
        <dbReference type="ARBA" id="ARBA00023239"/>
    </source>
</evidence>
<comment type="catalytic activity">
    <reaction evidence="5">
        <text>pretRNA = a 3'-half-tRNA molecule with a 5'-OH end + a 5'-half-tRNA molecule with a 2',3'-cyclic phosphate end + an intron with a 2',3'-cyclic phosphate and a 5'-hydroxyl terminus.</text>
        <dbReference type="EC" id="4.6.1.16"/>
    </reaction>
</comment>
<feature type="domain" description="tRNA intron endonuclease catalytic" evidence="6">
    <location>
        <begin position="155"/>
        <end position="226"/>
    </location>
</feature>
<evidence type="ECO:0000256" key="3">
    <source>
        <dbReference type="ARBA" id="ARBA00022694"/>
    </source>
</evidence>